<dbReference type="GO" id="GO:0008915">
    <property type="term" value="F:lipid-A-disaccharide synthase activity"/>
    <property type="evidence" value="ECO:0007669"/>
    <property type="project" value="UniProtKB-UniRule"/>
</dbReference>
<keyword evidence="8 10" id="KW-0443">Lipid metabolism</keyword>
<organism evidence="11 12">
    <name type="scientific">Candidatus Protochlamydia amoebophila</name>
    <dbReference type="NCBI Taxonomy" id="362787"/>
    <lineage>
        <taxon>Bacteria</taxon>
        <taxon>Pseudomonadati</taxon>
        <taxon>Chlamydiota</taxon>
        <taxon>Chlamydiia</taxon>
        <taxon>Parachlamydiales</taxon>
        <taxon>Parachlamydiaceae</taxon>
        <taxon>Candidatus Protochlamydia</taxon>
    </lineage>
</organism>
<keyword evidence="6 10" id="KW-0328">Glycosyltransferase</keyword>
<dbReference type="RefSeq" id="WP_039359632.1">
    <property type="nucleotide sequence ID" value="NZ_JSAN01000101.1"/>
</dbReference>
<comment type="pathway">
    <text evidence="10">Bacterial outer membrane biogenesis; LPS lipid A biosynthesis.</text>
</comment>
<keyword evidence="5 10" id="KW-0441">Lipid A biosynthesis</keyword>
<protein>
    <recommendedName>
        <fullName evidence="3 10">Lipid-A-disaccharide synthase</fullName>
        <ecNumber evidence="2 10">2.4.1.182</ecNumber>
    </recommendedName>
</protein>
<evidence type="ECO:0000256" key="7">
    <source>
        <dbReference type="ARBA" id="ARBA00022679"/>
    </source>
</evidence>
<dbReference type="Pfam" id="PF02684">
    <property type="entry name" value="LpxB"/>
    <property type="match status" value="1"/>
</dbReference>
<name>A0A0C1H8P7_9BACT</name>
<evidence type="ECO:0000256" key="8">
    <source>
        <dbReference type="ARBA" id="ARBA00023098"/>
    </source>
</evidence>
<evidence type="ECO:0000256" key="5">
    <source>
        <dbReference type="ARBA" id="ARBA00022556"/>
    </source>
</evidence>
<evidence type="ECO:0000256" key="3">
    <source>
        <dbReference type="ARBA" id="ARBA00020902"/>
    </source>
</evidence>
<evidence type="ECO:0000256" key="4">
    <source>
        <dbReference type="ARBA" id="ARBA00022516"/>
    </source>
</evidence>
<dbReference type="PANTHER" id="PTHR30372">
    <property type="entry name" value="LIPID-A-DISACCHARIDE SYNTHASE"/>
    <property type="match status" value="1"/>
</dbReference>
<dbReference type="HAMAP" id="MF_00392">
    <property type="entry name" value="LpxB"/>
    <property type="match status" value="1"/>
</dbReference>
<evidence type="ECO:0000256" key="1">
    <source>
        <dbReference type="ARBA" id="ARBA00002056"/>
    </source>
</evidence>
<evidence type="ECO:0000313" key="11">
    <source>
        <dbReference type="EMBL" id="KIC71253.1"/>
    </source>
</evidence>
<dbReference type="PATRIC" id="fig|362787.3.peg.1594"/>
<dbReference type="Proteomes" id="UP000031465">
    <property type="component" value="Unassembled WGS sequence"/>
</dbReference>
<dbReference type="EC" id="2.4.1.182" evidence="2 10"/>
<keyword evidence="4 10" id="KW-0444">Lipid biosynthesis</keyword>
<evidence type="ECO:0000313" key="12">
    <source>
        <dbReference type="Proteomes" id="UP000031465"/>
    </source>
</evidence>
<dbReference type="PANTHER" id="PTHR30372:SF4">
    <property type="entry name" value="LIPID-A-DISACCHARIDE SYNTHASE, MITOCHONDRIAL-RELATED"/>
    <property type="match status" value="1"/>
</dbReference>
<comment type="catalytic activity">
    <reaction evidence="9 10">
        <text>a lipid X + a UDP-2-N,3-O-bis[(3R)-3-hydroxyacyl]-alpha-D-glucosamine = a lipid A disaccharide + UDP + H(+)</text>
        <dbReference type="Rhea" id="RHEA:67828"/>
        <dbReference type="ChEBI" id="CHEBI:15378"/>
        <dbReference type="ChEBI" id="CHEBI:58223"/>
        <dbReference type="ChEBI" id="CHEBI:137748"/>
        <dbReference type="ChEBI" id="CHEBI:176338"/>
        <dbReference type="ChEBI" id="CHEBI:176343"/>
        <dbReference type="EC" id="2.4.1.182"/>
    </reaction>
</comment>
<comment type="similarity">
    <text evidence="10">Belongs to the LpxB family.</text>
</comment>
<evidence type="ECO:0000256" key="6">
    <source>
        <dbReference type="ARBA" id="ARBA00022676"/>
    </source>
</evidence>
<gene>
    <name evidence="10 11" type="primary">lpxB</name>
    <name evidence="11" type="ORF">DB44_EC00290</name>
</gene>
<comment type="function">
    <text evidence="1 10">Condensation of UDP-2,3-diacylglucosamine and 2,3-diacylglucosamine-1-phosphate to form lipid A disaccharide, a precursor of lipid A, a phosphorylated glycolipid that anchors the lipopolysaccharide to the outer membrane of the cell.</text>
</comment>
<dbReference type="UniPathway" id="UPA00973"/>
<dbReference type="GO" id="GO:0016020">
    <property type="term" value="C:membrane"/>
    <property type="evidence" value="ECO:0007669"/>
    <property type="project" value="GOC"/>
</dbReference>
<evidence type="ECO:0000256" key="9">
    <source>
        <dbReference type="ARBA" id="ARBA00048975"/>
    </source>
</evidence>
<evidence type="ECO:0000256" key="2">
    <source>
        <dbReference type="ARBA" id="ARBA00012687"/>
    </source>
</evidence>
<accession>A0A0C1H8P7</accession>
<dbReference type="AlphaFoldDB" id="A0A0C1H8P7"/>
<proteinExistence type="inferred from homology"/>
<dbReference type="NCBIfam" id="TIGR00215">
    <property type="entry name" value="lpxB"/>
    <property type="match status" value="1"/>
</dbReference>
<evidence type="ECO:0000256" key="10">
    <source>
        <dbReference type="HAMAP-Rule" id="MF_00392"/>
    </source>
</evidence>
<dbReference type="SUPFAM" id="SSF53756">
    <property type="entry name" value="UDP-Glycosyltransferase/glycogen phosphorylase"/>
    <property type="match status" value="1"/>
</dbReference>
<comment type="caution">
    <text evidence="11">The sequence shown here is derived from an EMBL/GenBank/DDBJ whole genome shotgun (WGS) entry which is preliminary data.</text>
</comment>
<dbReference type="EMBL" id="JSAN01000101">
    <property type="protein sequence ID" value="KIC71253.1"/>
    <property type="molecule type" value="Genomic_DNA"/>
</dbReference>
<dbReference type="GO" id="GO:0005543">
    <property type="term" value="F:phospholipid binding"/>
    <property type="evidence" value="ECO:0007669"/>
    <property type="project" value="TreeGrafter"/>
</dbReference>
<keyword evidence="7 10" id="KW-0808">Transferase</keyword>
<dbReference type="GO" id="GO:0009245">
    <property type="term" value="P:lipid A biosynthetic process"/>
    <property type="evidence" value="ECO:0007669"/>
    <property type="project" value="UniProtKB-UniRule"/>
</dbReference>
<dbReference type="InterPro" id="IPR003835">
    <property type="entry name" value="Glyco_trans_19"/>
</dbReference>
<sequence>MKNCFIFAGEASGDLHGSRLMRTLKEQFIFSSLNGVGGPLMRLEGLEVLYPMEEFQVMGFTDVLKAFPKLYKLFYAIRKHILKTNPSCVILIDYPGFNLRLTKSLRKGGYKGKIIQFICPTVWAHGKKRIDTMVKHLDLLLTIYPFEAAFFSHTPLKVRYVGNPLVETVSNYPYKENWKSICAIPHSQKLLAIFPGSRIGEIQRHLPQQLEVAQLLIKNHPSIHFAISYSDDRLLSFIKTHIHNTSLQMGLNIHLVPRSFSYELMKDCHCSLAKSGTVTLELALHQKPTVVLYTLTQLNYLLAKYWMHLNLPHYCIVNILLGRTVYPEFIEKKLDIYQIFKQIEKLFINQDHYDSVIGDCATLRQQLGDGIASSLASREIQELLNAKKT</sequence>
<reference evidence="11 12" key="1">
    <citation type="journal article" date="2014" name="Mol. Biol. Evol.">
        <title>Massive expansion of Ubiquitination-related gene families within the Chlamydiae.</title>
        <authorList>
            <person name="Domman D."/>
            <person name="Collingro A."/>
            <person name="Lagkouvardos I."/>
            <person name="Gehre L."/>
            <person name="Weinmaier T."/>
            <person name="Rattei T."/>
            <person name="Subtil A."/>
            <person name="Horn M."/>
        </authorList>
    </citation>
    <scope>NUCLEOTIDE SEQUENCE [LARGE SCALE GENOMIC DNA]</scope>
    <source>
        <strain evidence="11 12">EI2</strain>
    </source>
</reference>